<dbReference type="AlphaFoldDB" id="A0AAV3YNS8"/>
<evidence type="ECO:0000313" key="2">
    <source>
        <dbReference type="Proteomes" id="UP000735302"/>
    </source>
</evidence>
<dbReference type="PANTHER" id="PTHR10773">
    <property type="entry name" value="DNA-DIRECTED RNA POLYMERASES I, II, AND III SUBUNIT RPABC2"/>
    <property type="match status" value="1"/>
</dbReference>
<dbReference type="PANTHER" id="PTHR10773:SF19">
    <property type="match status" value="1"/>
</dbReference>
<protein>
    <submittedName>
        <fullName evidence="1">tRNA uridine 5-carboxymethylaminomethyl modification enzyme mnmg</fullName>
    </submittedName>
</protein>
<dbReference type="Proteomes" id="UP000735302">
    <property type="component" value="Unassembled WGS sequence"/>
</dbReference>
<accession>A0AAV3YNS8</accession>
<evidence type="ECO:0000313" key="1">
    <source>
        <dbReference type="EMBL" id="GFN88805.1"/>
    </source>
</evidence>
<proteinExistence type="predicted"/>
<organism evidence="1 2">
    <name type="scientific">Plakobranchus ocellatus</name>
    <dbReference type="NCBI Taxonomy" id="259542"/>
    <lineage>
        <taxon>Eukaryota</taxon>
        <taxon>Metazoa</taxon>
        <taxon>Spiralia</taxon>
        <taxon>Lophotrochozoa</taxon>
        <taxon>Mollusca</taxon>
        <taxon>Gastropoda</taxon>
        <taxon>Heterobranchia</taxon>
        <taxon>Euthyneura</taxon>
        <taxon>Panpulmonata</taxon>
        <taxon>Sacoglossa</taxon>
        <taxon>Placobranchoidea</taxon>
        <taxon>Plakobranchidae</taxon>
        <taxon>Plakobranchus</taxon>
    </lineage>
</organism>
<comment type="caution">
    <text evidence="1">The sequence shown here is derived from an EMBL/GenBank/DDBJ whole genome shotgun (WGS) entry which is preliminary data.</text>
</comment>
<keyword evidence="2" id="KW-1185">Reference proteome</keyword>
<sequence length="178" mass="20817">MYRFYEEAYKEHERSSLDKYRRIFDEEFNLAFHKPKKNQCEICTSQRNNPTGEEKESFEEHLSSKLKAREIMEQEKLDAKTPLKTSCAFDKGPILLCWHGKAQCFSTRGAWVYITSLSSSSSALLFSSSHHVAQNFTIYDYRNGDGLCYMWSESGDRRGPSEVVTCLFDYMKERSLRL</sequence>
<dbReference type="EMBL" id="BLXT01001882">
    <property type="protein sequence ID" value="GFN88805.1"/>
    <property type="molecule type" value="Genomic_DNA"/>
</dbReference>
<reference evidence="1 2" key="1">
    <citation type="journal article" date="2021" name="Elife">
        <title>Chloroplast acquisition without the gene transfer in kleptoplastic sea slugs, Plakobranchus ocellatus.</title>
        <authorList>
            <person name="Maeda T."/>
            <person name="Takahashi S."/>
            <person name="Yoshida T."/>
            <person name="Shimamura S."/>
            <person name="Takaki Y."/>
            <person name="Nagai Y."/>
            <person name="Toyoda A."/>
            <person name="Suzuki Y."/>
            <person name="Arimoto A."/>
            <person name="Ishii H."/>
            <person name="Satoh N."/>
            <person name="Nishiyama T."/>
            <person name="Hasebe M."/>
            <person name="Maruyama T."/>
            <person name="Minagawa J."/>
            <person name="Obokata J."/>
            <person name="Shigenobu S."/>
        </authorList>
    </citation>
    <scope>NUCLEOTIDE SEQUENCE [LARGE SCALE GENOMIC DNA]</scope>
</reference>
<gene>
    <name evidence="1" type="ORF">PoB_001531100</name>
</gene>
<name>A0AAV3YNS8_9GAST</name>